<dbReference type="HOGENOM" id="CLU_2887443_0_0_1"/>
<gene>
    <name evidence="2" type="ORF">M419DRAFT_8495</name>
</gene>
<feature type="region of interest" description="Disordered" evidence="1">
    <location>
        <begin position="44"/>
        <end position="63"/>
    </location>
</feature>
<dbReference type="EMBL" id="KI911146">
    <property type="protein sequence ID" value="ETS02139.1"/>
    <property type="molecule type" value="Genomic_DNA"/>
</dbReference>
<dbReference type="AlphaFoldDB" id="A0A024S9W3"/>
<proteinExistence type="predicted"/>
<evidence type="ECO:0000313" key="3">
    <source>
        <dbReference type="Proteomes" id="UP000024376"/>
    </source>
</evidence>
<accession>A0A024S9W3</accession>
<organism evidence="2 3">
    <name type="scientific">Hypocrea jecorina (strain ATCC 56765 / BCRC 32924 / NRRL 11460 / Rut C-30)</name>
    <name type="common">Trichoderma reesei</name>
    <dbReference type="NCBI Taxonomy" id="1344414"/>
    <lineage>
        <taxon>Eukaryota</taxon>
        <taxon>Fungi</taxon>
        <taxon>Dikarya</taxon>
        <taxon>Ascomycota</taxon>
        <taxon>Pezizomycotina</taxon>
        <taxon>Sordariomycetes</taxon>
        <taxon>Hypocreomycetidae</taxon>
        <taxon>Hypocreales</taxon>
        <taxon>Hypocreaceae</taxon>
        <taxon>Trichoderma</taxon>
    </lineage>
</organism>
<protein>
    <submittedName>
        <fullName evidence="2">Uncharacterized protein</fullName>
    </submittedName>
</protein>
<evidence type="ECO:0000313" key="2">
    <source>
        <dbReference type="EMBL" id="ETS02139.1"/>
    </source>
</evidence>
<dbReference type="Proteomes" id="UP000024376">
    <property type="component" value="Unassembled WGS sequence"/>
</dbReference>
<evidence type="ECO:0000256" key="1">
    <source>
        <dbReference type="SAM" id="MobiDB-lite"/>
    </source>
</evidence>
<reference evidence="3" key="1">
    <citation type="journal article" date="2013" name="Ind. Biotechnol.">
        <title>Comparative genomics analysis of Trichoderma reesei strains.</title>
        <authorList>
            <person name="Koike H."/>
            <person name="Aerts A."/>
            <person name="LaButti K."/>
            <person name="Grigoriev I.V."/>
            <person name="Baker S.E."/>
        </authorList>
    </citation>
    <scope>NUCLEOTIDE SEQUENCE [LARGE SCALE GENOMIC DNA]</scope>
    <source>
        <strain evidence="3">ATCC 56765 / BCRC 32924 / NRRL 11460 / Rut C-30</strain>
    </source>
</reference>
<sequence length="63" mass="7079">MDGVGAVVQQQQQQQHGGGLWWMEYEIPAEQPVMRHCAIDENQQKAIDPEGPSFEMKPDEAAI</sequence>
<dbReference type="KEGG" id="trr:M419DRAFT_8495"/>
<name>A0A024S9W3_HYPJR</name>